<dbReference type="PANTHER" id="PTHR37419:SF6">
    <property type="entry name" value="KINASE HI_0665-RELATED"/>
    <property type="match status" value="1"/>
</dbReference>
<dbReference type="NCBIfam" id="TIGR03071">
    <property type="entry name" value="couple_hipA"/>
    <property type="match status" value="1"/>
</dbReference>
<dbReference type="GO" id="GO:0005829">
    <property type="term" value="C:cytosol"/>
    <property type="evidence" value="ECO:0007669"/>
    <property type="project" value="TreeGrafter"/>
</dbReference>
<accession>A0AAE3RCD1</accession>
<comment type="caution">
    <text evidence="2">The sequence shown here is derived from an EMBL/GenBank/DDBJ whole genome shotgun (WGS) entry which is preliminary data.</text>
</comment>
<proteinExistence type="predicted"/>
<dbReference type="Proteomes" id="UP001232063">
    <property type="component" value="Unassembled WGS sequence"/>
</dbReference>
<evidence type="ECO:0000259" key="1">
    <source>
        <dbReference type="Pfam" id="PF13657"/>
    </source>
</evidence>
<gene>
    <name evidence="2" type="ORF">QNI22_34305</name>
</gene>
<dbReference type="AlphaFoldDB" id="A0AAE3RCD1"/>
<dbReference type="InterPro" id="IPR017508">
    <property type="entry name" value="HipA_N1"/>
</dbReference>
<dbReference type="InterPro" id="IPR052028">
    <property type="entry name" value="HipA_Ser/Thr_kinase"/>
</dbReference>
<evidence type="ECO:0000313" key="2">
    <source>
        <dbReference type="EMBL" id="MDJ1505780.1"/>
    </source>
</evidence>
<dbReference type="GO" id="GO:0004674">
    <property type="term" value="F:protein serine/threonine kinase activity"/>
    <property type="evidence" value="ECO:0007669"/>
    <property type="project" value="TreeGrafter"/>
</dbReference>
<dbReference type="Pfam" id="PF13657">
    <property type="entry name" value="Couple_hipA"/>
    <property type="match status" value="1"/>
</dbReference>
<evidence type="ECO:0000313" key="3">
    <source>
        <dbReference type="Proteomes" id="UP001232063"/>
    </source>
</evidence>
<name>A0AAE3RCD1_9BACT</name>
<organism evidence="2 3">
    <name type="scientific">Xanthocytophaga agilis</name>
    <dbReference type="NCBI Taxonomy" id="3048010"/>
    <lineage>
        <taxon>Bacteria</taxon>
        <taxon>Pseudomonadati</taxon>
        <taxon>Bacteroidota</taxon>
        <taxon>Cytophagia</taxon>
        <taxon>Cytophagales</taxon>
        <taxon>Rhodocytophagaceae</taxon>
        <taxon>Xanthocytophaga</taxon>
    </lineage>
</organism>
<feature type="domain" description="HipA N-terminal subdomain 1" evidence="1">
    <location>
        <begin position="9"/>
        <end position="105"/>
    </location>
</feature>
<sequence>MQVMREAIVKYNTIQAGILTEEDSGEYVFVYEKTYAQLYPKQFITFKMPVTIRPYRSKRLFPFFDGLIPEGWLLNIAAESWKVNKNDRMGLLLACCQNAIGAVSVHPVISVDPVMHPVISVPPVIIESNA</sequence>
<reference evidence="2" key="1">
    <citation type="submission" date="2023-05" db="EMBL/GenBank/DDBJ databases">
        <authorList>
            <person name="Zhang X."/>
        </authorList>
    </citation>
    <scope>NUCLEOTIDE SEQUENCE</scope>
    <source>
        <strain evidence="2">BD1B2-1</strain>
    </source>
</reference>
<dbReference type="EMBL" id="JASJOU010000018">
    <property type="protein sequence ID" value="MDJ1505780.1"/>
    <property type="molecule type" value="Genomic_DNA"/>
</dbReference>
<dbReference type="RefSeq" id="WP_314518190.1">
    <property type="nucleotide sequence ID" value="NZ_JASJOU010000018.1"/>
</dbReference>
<protein>
    <submittedName>
        <fullName evidence="2">HipA N-terminal domain-containing protein</fullName>
    </submittedName>
</protein>
<keyword evidence="3" id="KW-1185">Reference proteome</keyword>
<dbReference type="PANTHER" id="PTHR37419">
    <property type="entry name" value="SERINE/THREONINE-PROTEIN KINASE TOXIN HIPA"/>
    <property type="match status" value="1"/>
</dbReference>